<dbReference type="PIRSF" id="PIRSF036431">
    <property type="entry name" value="STHK_DctB"/>
    <property type="match status" value="1"/>
</dbReference>
<gene>
    <name evidence="20" type="ORF">DEH84_13180</name>
</gene>
<dbReference type="EMBL" id="CP029210">
    <property type="protein sequence ID" value="AWI54267.1"/>
    <property type="molecule type" value="Genomic_DNA"/>
</dbReference>
<feature type="transmembrane region" description="Helical" evidence="18">
    <location>
        <begin position="38"/>
        <end position="58"/>
    </location>
</feature>
<evidence type="ECO:0000256" key="15">
    <source>
        <dbReference type="ARBA" id="ARBA00073143"/>
    </source>
</evidence>
<evidence type="ECO:0000256" key="14">
    <source>
        <dbReference type="ARBA" id="ARBA00023136"/>
    </source>
</evidence>
<dbReference type="InterPro" id="IPR003594">
    <property type="entry name" value="HATPase_dom"/>
</dbReference>
<dbReference type="GO" id="GO:0005524">
    <property type="term" value="F:ATP binding"/>
    <property type="evidence" value="ECO:0007669"/>
    <property type="project" value="UniProtKB-KW"/>
</dbReference>
<evidence type="ECO:0000256" key="1">
    <source>
        <dbReference type="ARBA" id="ARBA00000085"/>
    </source>
</evidence>
<dbReference type="InterPro" id="IPR036890">
    <property type="entry name" value="HATPase_C_sf"/>
</dbReference>
<dbReference type="PANTHER" id="PTHR43065">
    <property type="entry name" value="SENSOR HISTIDINE KINASE"/>
    <property type="match status" value="1"/>
</dbReference>
<dbReference type="SUPFAM" id="SSF55874">
    <property type="entry name" value="ATPase domain of HSP90 chaperone/DNA topoisomerase II/histidine kinase"/>
    <property type="match status" value="1"/>
</dbReference>
<keyword evidence="12 18" id="KW-1133">Transmembrane helix</keyword>
<proteinExistence type="predicted"/>
<dbReference type="Gene3D" id="3.30.565.10">
    <property type="entry name" value="Histidine kinase-like ATPase, C-terminal domain"/>
    <property type="match status" value="1"/>
</dbReference>
<dbReference type="GO" id="GO:0005886">
    <property type="term" value="C:plasma membrane"/>
    <property type="evidence" value="ECO:0007669"/>
    <property type="project" value="UniProtKB-SubCell"/>
</dbReference>
<dbReference type="EC" id="2.7.13.3" evidence="3"/>
<dbReference type="Gene3D" id="3.30.450.20">
    <property type="entry name" value="PAS domain"/>
    <property type="match status" value="2"/>
</dbReference>
<dbReference type="InterPro" id="IPR029151">
    <property type="entry name" value="Sensor-like_sf"/>
</dbReference>
<name>A0A2U8FTS1_9BURK</name>
<evidence type="ECO:0000256" key="17">
    <source>
        <dbReference type="SAM" id="MobiDB-lite"/>
    </source>
</evidence>
<dbReference type="InterPro" id="IPR004358">
    <property type="entry name" value="Sig_transdc_His_kin-like_C"/>
</dbReference>
<dbReference type="Gene3D" id="1.10.287.130">
    <property type="match status" value="1"/>
</dbReference>
<keyword evidence="6" id="KW-0597">Phosphoprotein</keyword>
<feature type="transmembrane region" description="Helical" evidence="18">
    <location>
        <begin position="332"/>
        <end position="353"/>
    </location>
</feature>
<dbReference type="InterPro" id="IPR036097">
    <property type="entry name" value="HisK_dim/P_sf"/>
</dbReference>
<dbReference type="KEGG" id="aon:DEH84_13180"/>
<keyword evidence="13" id="KW-0902">Two-component regulatory system</keyword>
<feature type="coiled-coil region" evidence="16">
    <location>
        <begin position="374"/>
        <end position="422"/>
    </location>
</feature>
<keyword evidence="10 20" id="KW-0418">Kinase</keyword>
<keyword evidence="14 18" id="KW-0472">Membrane</keyword>
<evidence type="ECO:0000256" key="18">
    <source>
        <dbReference type="SAM" id="Phobius"/>
    </source>
</evidence>
<accession>A0A2U8FTS1</accession>
<evidence type="ECO:0000256" key="5">
    <source>
        <dbReference type="ARBA" id="ARBA00022519"/>
    </source>
</evidence>
<dbReference type="AlphaFoldDB" id="A0A2U8FTS1"/>
<evidence type="ECO:0000256" key="3">
    <source>
        <dbReference type="ARBA" id="ARBA00012438"/>
    </source>
</evidence>
<dbReference type="SUPFAM" id="SSF103190">
    <property type="entry name" value="Sensory domain-like"/>
    <property type="match status" value="1"/>
</dbReference>
<dbReference type="CDD" id="cd00082">
    <property type="entry name" value="HisKA"/>
    <property type="match status" value="1"/>
</dbReference>
<evidence type="ECO:0000256" key="9">
    <source>
        <dbReference type="ARBA" id="ARBA00022741"/>
    </source>
</evidence>
<dbReference type="RefSeq" id="WP_109037263.1">
    <property type="nucleotide sequence ID" value="NZ_CP029210.1"/>
</dbReference>
<keyword evidence="7" id="KW-0808">Transferase</keyword>
<keyword evidence="5" id="KW-0997">Cell inner membrane</keyword>
<evidence type="ECO:0000313" key="20">
    <source>
        <dbReference type="EMBL" id="AWI54267.1"/>
    </source>
</evidence>
<sequence>MSLAPAASPDDPSSAPPSSRTALERVSARDVLSRSRRLMVGLLAVLAILGVGVVSYRASWNQGLAGIRTNANHRLDLFASALEGMLNRLEHVPATIQLNRDVVALLQPRSGPASADAVNGFLRKLNAQLGSMAVYVINERGYVVASSNAGEPLSFIGEDLSFRPYFIEALSGQVGRHFAIGHTSKQPGYYLANPIRDQGRVIGVAVIKISLAPVAEAWSMLGVPAFITDDNQVIILSSRPDWLYQSVGDQGLDKVVDFQIRQLYLNTRPRRFAASTALQGASSPDAADGVLVQGRSLGAGQGRTVLAQAKSLPKMHWHLWVFTDVDPVRSQAFTVGLLSAVAAGFVGLLWLALAQRQRLVRHKLAARHMLERANAQLEAKVARRTSALAQTNERLRREVAERIQTEQNLREAQDELVQAAKLAVVGQMSAGITHELAQPIGAIRTLSGNSAEFLKRGDLPTVDSNLTLINRLADQMGDIIQSLKAFARKAPATPVATDMAQAVNNALLLFMARIKKDGITLVNDCVEGQALVWCDPNRLEQVVVNLIGNALDAVRDAPERRVHVYTEHTGNQRVCLVVSDSGCGIPAELLPRMFEPFFTTKPRGVGLGLGLHISRDIIRAFRGELRAENQPEGGARFIVELPERTDADVTPLPPGWTSGGLPSRRPADLPPPLPDSDSPPPP</sequence>
<keyword evidence="11" id="KW-0067">ATP-binding</keyword>
<evidence type="ECO:0000256" key="12">
    <source>
        <dbReference type="ARBA" id="ARBA00022989"/>
    </source>
</evidence>
<feature type="region of interest" description="Disordered" evidence="17">
    <location>
        <begin position="642"/>
        <end position="682"/>
    </location>
</feature>
<evidence type="ECO:0000256" key="2">
    <source>
        <dbReference type="ARBA" id="ARBA00004429"/>
    </source>
</evidence>
<evidence type="ECO:0000313" key="21">
    <source>
        <dbReference type="Proteomes" id="UP000244892"/>
    </source>
</evidence>
<evidence type="ECO:0000256" key="16">
    <source>
        <dbReference type="SAM" id="Coils"/>
    </source>
</evidence>
<feature type="compositionally biased region" description="Low complexity" evidence="17">
    <location>
        <begin position="1"/>
        <end position="19"/>
    </location>
</feature>
<dbReference type="PROSITE" id="PS50109">
    <property type="entry name" value="HIS_KIN"/>
    <property type="match status" value="1"/>
</dbReference>
<dbReference type="SMART" id="SM00388">
    <property type="entry name" value="HisKA"/>
    <property type="match status" value="1"/>
</dbReference>
<evidence type="ECO:0000256" key="13">
    <source>
        <dbReference type="ARBA" id="ARBA00023012"/>
    </source>
</evidence>
<dbReference type="PANTHER" id="PTHR43065:SF46">
    <property type="entry name" value="C4-DICARBOXYLATE TRANSPORT SENSOR PROTEIN DCTB"/>
    <property type="match status" value="1"/>
</dbReference>
<keyword evidence="21" id="KW-1185">Reference proteome</keyword>
<keyword evidence="8 18" id="KW-0812">Transmembrane</keyword>
<dbReference type="GO" id="GO:0000155">
    <property type="term" value="F:phosphorelay sensor kinase activity"/>
    <property type="evidence" value="ECO:0007669"/>
    <property type="project" value="InterPro"/>
</dbReference>
<dbReference type="FunFam" id="1.10.287.130:FF:000049">
    <property type="entry name" value="C4-dicarboxylate transport sensor protein DctB"/>
    <property type="match status" value="1"/>
</dbReference>
<dbReference type="CDD" id="cd12914">
    <property type="entry name" value="PDC1_DGC_like"/>
    <property type="match status" value="1"/>
</dbReference>
<protein>
    <recommendedName>
        <fullName evidence="15">C4-dicarboxylate transport sensor protein DctB</fullName>
        <ecNumber evidence="3">2.7.13.3</ecNumber>
    </recommendedName>
</protein>
<evidence type="ECO:0000256" key="8">
    <source>
        <dbReference type="ARBA" id="ARBA00022692"/>
    </source>
</evidence>
<dbReference type="InterPro" id="IPR033479">
    <property type="entry name" value="dCache_1"/>
</dbReference>
<feature type="compositionally biased region" description="Pro residues" evidence="17">
    <location>
        <begin position="668"/>
        <end position="682"/>
    </location>
</feature>
<feature type="region of interest" description="Disordered" evidence="17">
    <location>
        <begin position="1"/>
        <end position="22"/>
    </location>
</feature>
<dbReference type="PRINTS" id="PR00344">
    <property type="entry name" value="BCTRLSENSOR"/>
</dbReference>
<evidence type="ECO:0000259" key="19">
    <source>
        <dbReference type="PROSITE" id="PS50109"/>
    </source>
</evidence>
<dbReference type="InterPro" id="IPR005467">
    <property type="entry name" value="His_kinase_dom"/>
</dbReference>
<dbReference type="SUPFAM" id="SSF47384">
    <property type="entry name" value="Homodimeric domain of signal transducing histidine kinase"/>
    <property type="match status" value="1"/>
</dbReference>
<dbReference type="InterPro" id="IPR003661">
    <property type="entry name" value="HisK_dim/P_dom"/>
</dbReference>
<dbReference type="OrthoDB" id="9772100at2"/>
<organism evidence="20 21">
    <name type="scientific">Aquabacterium olei</name>
    <dbReference type="NCBI Taxonomy" id="1296669"/>
    <lineage>
        <taxon>Bacteria</taxon>
        <taxon>Pseudomonadati</taxon>
        <taxon>Pseudomonadota</taxon>
        <taxon>Betaproteobacteria</taxon>
        <taxon>Burkholderiales</taxon>
        <taxon>Aquabacterium</taxon>
    </lineage>
</organism>
<dbReference type="Pfam" id="PF02743">
    <property type="entry name" value="dCache_1"/>
    <property type="match status" value="1"/>
</dbReference>
<dbReference type="SMART" id="SM00387">
    <property type="entry name" value="HATPase_c"/>
    <property type="match status" value="1"/>
</dbReference>
<dbReference type="Pfam" id="PF02518">
    <property type="entry name" value="HATPase_c"/>
    <property type="match status" value="1"/>
</dbReference>
<dbReference type="InterPro" id="IPR017055">
    <property type="entry name" value="Sig_transdc_His_kinase_DctB"/>
</dbReference>
<comment type="subcellular location">
    <subcellularLocation>
        <location evidence="2">Cell inner membrane</location>
        <topology evidence="2">Multi-pass membrane protein</topology>
    </subcellularLocation>
</comment>
<feature type="domain" description="Histidine kinase" evidence="19">
    <location>
        <begin position="431"/>
        <end position="645"/>
    </location>
</feature>
<keyword evidence="9" id="KW-0547">Nucleotide-binding</keyword>
<evidence type="ECO:0000256" key="7">
    <source>
        <dbReference type="ARBA" id="ARBA00022679"/>
    </source>
</evidence>
<reference evidence="20 21" key="1">
    <citation type="submission" date="2018-05" db="EMBL/GenBank/DDBJ databases">
        <title>complete genome sequence of Aquabacterium olei NBRC 110486.</title>
        <authorList>
            <person name="Tang B."/>
            <person name="Chang J."/>
            <person name="Zhang L."/>
            <person name="Yang H."/>
        </authorList>
    </citation>
    <scope>NUCLEOTIDE SEQUENCE [LARGE SCALE GENOMIC DNA]</scope>
    <source>
        <strain evidence="20 21">NBRC 110486</strain>
    </source>
</reference>
<dbReference type="Proteomes" id="UP000244892">
    <property type="component" value="Chromosome"/>
</dbReference>
<evidence type="ECO:0000256" key="10">
    <source>
        <dbReference type="ARBA" id="ARBA00022777"/>
    </source>
</evidence>
<keyword evidence="16" id="KW-0175">Coiled coil</keyword>
<evidence type="ECO:0000256" key="6">
    <source>
        <dbReference type="ARBA" id="ARBA00022553"/>
    </source>
</evidence>
<comment type="catalytic activity">
    <reaction evidence="1">
        <text>ATP + protein L-histidine = ADP + protein N-phospho-L-histidine.</text>
        <dbReference type="EC" id="2.7.13.3"/>
    </reaction>
</comment>
<keyword evidence="4" id="KW-1003">Cell membrane</keyword>
<evidence type="ECO:0000256" key="4">
    <source>
        <dbReference type="ARBA" id="ARBA00022475"/>
    </source>
</evidence>
<evidence type="ECO:0000256" key="11">
    <source>
        <dbReference type="ARBA" id="ARBA00022840"/>
    </source>
</evidence>